<dbReference type="EMBL" id="BPQB01000083">
    <property type="protein sequence ID" value="GJE98164.1"/>
    <property type="molecule type" value="Genomic_DNA"/>
</dbReference>
<organism evidence="1 2">
    <name type="scientific">Phanerochaete sordida</name>
    <dbReference type="NCBI Taxonomy" id="48140"/>
    <lineage>
        <taxon>Eukaryota</taxon>
        <taxon>Fungi</taxon>
        <taxon>Dikarya</taxon>
        <taxon>Basidiomycota</taxon>
        <taxon>Agaricomycotina</taxon>
        <taxon>Agaricomycetes</taxon>
        <taxon>Polyporales</taxon>
        <taxon>Phanerochaetaceae</taxon>
        <taxon>Phanerochaete</taxon>
    </lineage>
</organism>
<dbReference type="Proteomes" id="UP000703269">
    <property type="component" value="Unassembled WGS sequence"/>
</dbReference>
<gene>
    <name evidence="1" type="ORF">PsYK624_143860</name>
</gene>
<reference evidence="1 2" key="1">
    <citation type="submission" date="2021-08" db="EMBL/GenBank/DDBJ databases">
        <title>Draft Genome Sequence of Phanerochaete sordida strain YK-624.</title>
        <authorList>
            <person name="Mori T."/>
            <person name="Dohra H."/>
            <person name="Suzuki T."/>
            <person name="Kawagishi H."/>
            <person name="Hirai H."/>
        </authorList>
    </citation>
    <scope>NUCLEOTIDE SEQUENCE [LARGE SCALE GENOMIC DNA]</scope>
    <source>
        <strain evidence="1 2">YK-624</strain>
    </source>
</reference>
<evidence type="ECO:0008006" key="3">
    <source>
        <dbReference type="Google" id="ProtNLM"/>
    </source>
</evidence>
<dbReference type="AlphaFoldDB" id="A0A9P3GRN8"/>
<evidence type="ECO:0000313" key="1">
    <source>
        <dbReference type="EMBL" id="GJE98164.1"/>
    </source>
</evidence>
<accession>A0A9P3GRN8</accession>
<protein>
    <recommendedName>
        <fullName evidence="3">Heterokaryon incompatibility domain-containing protein</fullName>
    </recommendedName>
</protein>
<dbReference type="OrthoDB" id="3226657at2759"/>
<keyword evidence="2" id="KW-1185">Reference proteome</keyword>
<name>A0A9P3GRN8_9APHY</name>
<sequence>MWINEHLDPQRIPDEARLNIWATVKMAEARVPEALLFTLSGPGRVYRLVPEPRSTVPYQWAHFGPGAIPNALADLPCGTINASTLLTTINTILGTTHSPDTPGLQQCLEHFLRTSRDFGQAYAFLRGHWHTDLTTLPARIASRAKQDDEMRWEAVHGDYFQSANVRPRRVWDLHSNRVLPFYALPAHPHAEIPDNVWTVSHSWVREDARAAVWTLINGFEWPVPVPLDTTLDHVRVELLNLGAEYVWLDVLCLRQKGGRRQKPDGRNPWKVWAGWEVVSTEPTRIEEWKLDVPTIGHIYSFPHVPCITYFNGLGLPFDPSPDTLSSDRHWLNRVWTVQETTSAWLPGGLTGSGYPAMHTFFHTRHAQVIPVGDHEDSTRVMRLATGLRALQRRHCTTELDRIASLAYIARCHTLPLYDDRVPVERAWVALLKHFSPEIRAAIFLRHVKQYPRDTALWPSWEQFLGSDAAAWPSTQNLGGTRNAIHLLPGMPLGTMEPGVYFQRVRSYGTCRIVRESGGAEGANRPIVVECQGGMHHLRGQMDGRLRQNKAYTFLQLEIRTLLMVEVIGERTIEERTAYQVIKCGCMLLAAPCPTSMVSHNVTVVYQDKTQ</sequence>
<comment type="caution">
    <text evidence="1">The sequence shown here is derived from an EMBL/GenBank/DDBJ whole genome shotgun (WGS) entry which is preliminary data.</text>
</comment>
<evidence type="ECO:0000313" key="2">
    <source>
        <dbReference type="Proteomes" id="UP000703269"/>
    </source>
</evidence>
<proteinExistence type="predicted"/>